<dbReference type="InterPro" id="IPR008756">
    <property type="entry name" value="Peptidase_M56"/>
</dbReference>
<dbReference type="CDD" id="cd07326">
    <property type="entry name" value="M56_BlaR1_MecR1_like"/>
    <property type="match status" value="1"/>
</dbReference>
<protein>
    <recommendedName>
        <fullName evidence="2">Peptidase M56 domain-containing protein</fullName>
    </recommendedName>
</protein>
<accession>A0A5S4HKF9</accession>
<feature type="transmembrane region" description="Helical" evidence="1">
    <location>
        <begin position="266"/>
        <end position="286"/>
    </location>
</feature>
<keyword evidence="1" id="KW-1133">Transmembrane helix</keyword>
<evidence type="ECO:0000313" key="3">
    <source>
        <dbReference type="EMBL" id="TMR42250.1"/>
    </source>
</evidence>
<feature type="transmembrane region" description="Helical" evidence="1">
    <location>
        <begin position="57"/>
        <end position="76"/>
    </location>
</feature>
<feature type="domain" description="Peptidase M56" evidence="2">
    <location>
        <begin position="128"/>
        <end position="247"/>
    </location>
</feature>
<evidence type="ECO:0000313" key="4">
    <source>
        <dbReference type="Proteomes" id="UP000305238"/>
    </source>
</evidence>
<dbReference type="Gene3D" id="3.30.2010.10">
    <property type="entry name" value="Metalloproteases ('zincins'), catalytic domain"/>
    <property type="match status" value="1"/>
</dbReference>
<feature type="transmembrane region" description="Helical" evidence="1">
    <location>
        <begin position="12"/>
        <end position="37"/>
    </location>
</feature>
<proteinExistence type="predicted"/>
<keyword evidence="1" id="KW-0472">Membrane</keyword>
<name>A0A5S4HKF9_9ACTN</name>
<keyword evidence="4" id="KW-1185">Reference proteome</keyword>
<dbReference type="PANTHER" id="PTHR34978:SF3">
    <property type="entry name" value="SLR0241 PROTEIN"/>
    <property type="match status" value="1"/>
</dbReference>
<comment type="caution">
    <text evidence="3">The sequence shown here is derived from an EMBL/GenBank/DDBJ whole genome shotgun (WGS) entry which is preliminary data.</text>
</comment>
<gene>
    <name evidence="3" type="ORF">ETD96_01500</name>
</gene>
<organism evidence="3 4">
    <name type="scientific">Actinomadura geliboluensis</name>
    <dbReference type="NCBI Taxonomy" id="882440"/>
    <lineage>
        <taxon>Bacteria</taxon>
        <taxon>Bacillati</taxon>
        <taxon>Actinomycetota</taxon>
        <taxon>Actinomycetes</taxon>
        <taxon>Streptosporangiales</taxon>
        <taxon>Thermomonosporaceae</taxon>
        <taxon>Actinomadura</taxon>
    </lineage>
</organism>
<evidence type="ECO:0000256" key="1">
    <source>
        <dbReference type="SAM" id="Phobius"/>
    </source>
</evidence>
<dbReference type="Pfam" id="PF05569">
    <property type="entry name" value="Peptidase_M56"/>
    <property type="match status" value="1"/>
</dbReference>
<dbReference type="PANTHER" id="PTHR34978">
    <property type="entry name" value="POSSIBLE SENSOR-TRANSDUCER PROTEIN BLAR"/>
    <property type="match status" value="1"/>
</dbReference>
<dbReference type="InterPro" id="IPR052173">
    <property type="entry name" value="Beta-lactam_resp_regulator"/>
</dbReference>
<dbReference type="EMBL" id="VCKZ01000004">
    <property type="protein sequence ID" value="TMR42250.1"/>
    <property type="molecule type" value="Genomic_DNA"/>
</dbReference>
<reference evidence="3 4" key="1">
    <citation type="submission" date="2019-05" db="EMBL/GenBank/DDBJ databases">
        <title>Draft genome sequence of Actinomadura geliboluensis A8036.</title>
        <authorList>
            <person name="Saricaoglu S."/>
            <person name="Isik K."/>
        </authorList>
    </citation>
    <scope>NUCLEOTIDE SEQUENCE [LARGE SCALE GENOMIC DNA]</scope>
    <source>
        <strain evidence="3 4">A8036</strain>
    </source>
</reference>
<dbReference type="OrthoDB" id="3612718at2"/>
<evidence type="ECO:0000259" key="2">
    <source>
        <dbReference type="Pfam" id="PF05569"/>
    </source>
</evidence>
<dbReference type="Proteomes" id="UP000305238">
    <property type="component" value="Unassembled WGS sequence"/>
</dbReference>
<keyword evidence="1" id="KW-0812">Transmembrane</keyword>
<sequence length="295" mass="32300">MTLRPMDTGNRAFWTLVGISLAFRILLAYGICCLAMVIWTAVRDGGVTTLWTTRLDLLPGTLILALTSVGTLKGAWSLGQSLWHTRTFTDTVRRYRGPVPSDLRVLTDRLRIGSRIRVIATSRPFALTYGLRRPRILVSTGLLNSLNEDELAAVLAHERAHLRNRDPLKTLCARVLLARHFYLPGMDHLRHRFTMGRELAADRRALAQHGTTALAGSLLKVSEGPAWARSAPAAAMASDDLLSARITQLETGTEPPLPRLSRVGRVGAVLSVTAFAAACVWTALVIGQSTPICMF</sequence>
<dbReference type="AlphaFoldDB" id="A0A5S4HKF9"/>